<dbReference type="Proteomes" id="UP000219331">
    <property type="component" value="Unassembled WGS sequence"/>
</dbReference>
<sequence>MAGQTVRSASVAFAALALAFGWMPSAAAQERGTDAGWTNVVNGMRHFTGLVCPDTLATLNRTRVLVGSADRLAGCVYQNADGISAVLRSHPSGAGAQAARAFRDRFRAAGFELVTTSGAAASGISFLTGKRGTSERCETLWRFRNGDADYTLWIAYSLPEEAGDIGPLVTAFAGLLASR</sequence>
<dbReference type="RefSeq" id="WP_097173561.1">
    <property type="nucleotide sequence ID" value="NZ_JAJGNR010000001.1"/>
</dbReference>
<dbReference type="EMBL" id="OBML01000001">
    <property type="protein sequence ID" value="SOB89190.1"/>
    <property type="molecule type" value="Genomic_DNA"/>
</dbReference>
<evidence type="ECO:0000313" key="2">
    <source>
        <dbReference type="EMBL" id="SOB89190.1"/>
    </source>
</evidence>
<gene>
    <name evidence="2" type="ORF">SAMN05421512_10198</name>
</gene>
<evidence type="ECO:0000313" key="3">
    <source>
        <dbReference type="Proteomes" id="UP000219331"/>
    </source>
</evidence>
<reference evidence="2 3" key="1">
    <citation type="submission" date="2017-08" db="EMBL/GenBank/DDBJ databases">
        <authorList>
            <person name="de Groot N.N."/>
        </authorList>
    </citation>
    <scope>NUCLEOTIDE SEQUENCE [LARGE SCALE GENOMIC DNA]</scope>
    <source>
        <strain evidence="2 3">USBA 352</strain>
    </source>
</reference>
<proteinExistence type="predicted"/>
<keyword evidence="1" id="KW-0732">Signal</keyword>
<feature type="signal peptide" evidence="1">
    <location>
        <begin position="1"/>
        <end position="28"/>
    </location>
</feature>
<dbReference type="STRING" id="538381.GCA_001696535_01180"/>
<dbReference type="AlphaFoldDB" id="A0A285R513"/>
<name>A0A285R513_9HYPH</name>
<feature type="chain" id="PRO_5012289800" evidence="1">
    <location>
        <begin position="29"/>
        <end position="179"/>
    </location>
</feature>
<evidence type="ECO:0000256" key="1">
    <source>
        <dbReference type="SAM" id="SignalP"/>
    </source>
</evidence>
<organism evidence="2 3">
    <name type="scientific">Stappia indica</name>
    <dbReference type="NCBI Taxonomy" id="538381"/>
    <lineage>
        <taxon>Bacteria</taxon>
        <taxon>Pseudomonadati</taxon>
        <taxon>Pseudomonadota</taxon>
        <taxon>Alphaproteobacteria</taxon>
        <taxon>Hyphomicrobiales</taxon>
        <taxon>Stappiaceae</taxon>
        <taxon>Stappia</taxon>
    </lineage>
</organism>
<protein>
    <submittedName>
        <fullName evidence="2">Uncharacterized protein</fullName>
    </submittedName>
</protein>
<keyword evidence="3" id="KW-1185">Reference proteome</keyword>
<accession>A0A285R513</accession>
<dbReference type="OrthoDB" id="8452728at2"/>